<evidence type="ECO:0000313" key="2">
    <source>
        <dbReference type="EMBL" id="KAJ7750944.1"/>
    </source>
</evidence>
<evidence type="ECO:0000313" key="3">
    <source>
        <dbReference type="Proteomes" id="UP001215280"/>
    </source>
</evidence>
<dbReference type="EMBL" id="JARJLG010000080">
    <property type="protein sequence ID" value="KAJ7750944.1"/>
    <property type="molecule type" value="Genomic_DNA"/>
</dbReference>
<proteinExistence type="predicted"/>
<reference evidence="2" key="1">
    <citation type="submission" date="2023-03" db="EMBL/GenBank/DDBJ databases">
        <title>Massive genome expansion in bonnet fungi (Mycena s.s.) driven by repeated elements and novel gene families across ecological guilds.</title>
        <authorList>
            <consortium name="Lawrence Berkeley National Laboratory"/>
            <person name="Harder C.B."/>
            <person name="Miyauchi S."/>
            <person name="Viragh M."/>
            <person name="Kuo A."/>
            <person name="Thoen E."/>
            <person name="Andreopoulos B."/>
            <person name="Lu D."/>
            <person name="Skrede I."/>
            <person name="Drula E."/>
            <person name="Henrissat B."/>
            <person name="Morin E."/>
            <person name="Kohler A."/>
            <person name="Barry K."/>
            <person name="LaButti K."/>
            <person name="Morin E."/>
            <person name="Salamov A."/>
            <person name="Lipzen A."/>
            <person name="Mereny Z."/>
            <person name="Hegedus B."/>
            <person name="Baldrian P."/>
            <person name="Stursova M."/>
            <person name="Weitz H."/>
            <person name="Taylor A."/>
            <person name="Grigoriev I.V."/>
            <person name="Nagy L.G."/>
            <person name="Martin F."/>
            <person name="Kauserud H."/>
        </authorList>
    </citation>
    <scope>NUCLEOTIDE SEQUENCE</scope>
    <source>
        <strain evidence="2">CBHHK188m</strain>
    </source>
</reference>
<accession>A0AAD7IUV4</accession>
<evidence type="ECO:0000256" key="1">
    <source>
        <dbReference type="SAM" id="MobiDB-lite"/>
    </source>
</evidence>
<organism evidence="2 3">
    <name type="scientific">Mycena maculata</name>
    <dbReference type="NCBI Taxonomy" id="230809"/>
    <lineage>
        <taxon>Eukaryota</taxon>
        <taxon>Fungi</taxon>
        <taxon>Dikarya</taxon>
        <taxon>Basidiomycota</taxon>
        <taxon>Agaricomycotina</taxon>
        <taxon>Agaricomycetes</taxon>
        <taxon>Agaricomycetidae</taxon>
        <taxon>Agaricales</taxon>
        <taxon>Marasmiineae</taxon>
        <taxon>Mycenaceae</taxon>
        <taxon>Mycena</taxon>
    </lineage>
</organism>
<feature type="region of interest" description="Disordered" evidence="1">
    <location>
        <begin position="294"/>
        <end position="314"/>
    </location>
</feature>
<feature type="region of interest" description="Disordered" evidence="1">
    <location>
        <begin position="241"/>
        <end position="280"/>
    </location>
</feature>
<gene>
    <name evidence="2" type="ORF">DFH07DRAFT_774950</name>
</gene>
<sequence>MAGMVRPRPDPPMEATVQPIHIWHPSNKLIVTLWACRIDPTDKTSPYGLPQTLVLEACKIMANNLKGTFRNRDQPDETVSDKDILPRQLQFSRPRMEYSAYPLGNPTTALLCDLRTPPVSSPGKRPGSKWPTLFPPPSAPGAVDYSNPTVQSPNNQFGLRSDLNGPGYDKAHFCFYPFQKQWVMFSLTKDSLQLAHKFNFTRVPLPQRLRAVYLYARFAWRIFLLAEVHFASSTLLFVTPPPSQDSADQSDGGDDSNDGDVDNSAAQAGPTLRSHSRRPDGYYLTNLSLIYRQSHPAATDPGNARIAHVSERDE</sequence>
<name>A0AAD7IUV4_9AGAR</name>
<comment type="caution">
    <text evidence="2">The sequence shown here is derived from an EMBL/GenBank/DDBJ whole genome shotgun (WGS) entry which is preliminary data.</text>
</comment>
<keyword evidence="3" id="KW-1185">Reference proteome</keyword>
<dbReference type="Proteomes" id="UP001215280">
    <property type="component" value="Unassembled WGS sequence"/>
</dbReference>
<feature type="compositionally biased region" description="Acidic residues" evidence="1">
    <location>
        <begin position="251"/>
        <end position="261"/>
    </location>
</feature>
<protein>
    <submittedName>
        <fullName evidence="2">Uncharacterized protein</fullName>
    </submittedName>
</protein>
<dbReference type="AlphaFoldDB" id="A0AAD7IUV4"/>